<name>A0ABY6BD24_9GAMM</name>
<accession>A0ABY6BD24</accession>
<dbReference type="InterPro" id="IPR001867">
    <property type="entry name" value="OmpR/PhoB-type_DNA-bd"/>
</dbReference>
<evidence type="ECO:0000313" key="6">
    <source>
        <dbReference type="Proteomes" id="UP001064632"/>
    </source>
</evidence>
<dbReference type="PROSITE" id="PS51755">
    <property type="entry name" value="OMPR_PHOB"/>
    <property type="match status" value="1"/>
</dbReference>
<dbReference type="Gene3D" id="1.10.10.10">
    <property type="entry name" value="Winged helix-like DNA-binding domain superfamily/Winged helix DNA-binding domain"/>
    <property type="match status" value="1"/>
</dbReference>
<evidence type="ECO:0000313" key="5">
    <source>
        <dbReference type="EMBL" id="UXI67938.1"/>
    </source>
</evidence>
<gene>
    <name evidence="5" type="ORF">N4264_24960</name>
</gene>
<feature type="transmembrane region" description="Helical" evidence="3">
    <location>
        <begin position="186"/>
        <end position="207"/>
    </location>
</feature>
<evidence type="ECO:0000259" key="4">
    <source>
        <dbReference type="PROSITE" id="PS51755"/>
    </source>
</evidence>
<dbReference type="InterPro" id="IPR016032">
    <property type="entry name" value="Sig_transdc_resp-reg_C-effctor"/>
</dbReference>
<evidence type="ECO:0000256" key="2">
    <source>
        <dbReference type="PROSITE-ProRule" id="PRU01091"/>
    </source>
</evidence>
<protein>
    <submittedName>
        <fullName evidence="5">Winged helix-turn-helix domain-containing protein</fullName>
    </submittedName>
</protein>
<keyword evidence="1 2" id="KW-0238">DNA-binding</keyword>
<sequence length="375" mass="40404">MSSFLISPWPPNVRALRIDDVSIDLRLRRVERTDGAADVPQRPFNLLRIFLAEPNVLHTRAELFRRVWKGVVVEDANLSQSVWHLRRALGEGGRKWIRTVAKSGYVFEPPAAIVPVIEESGLMDVPAPAVLIGADDPAVADTGPVDGVESLRAALSPATDLADTADIPDMPQAGGRAPPERLARRLPWLTGIAALIGLVALFLIPAVPASWSREPEAIRVVLIDADAGPGSPVEPTQWPKALLRAWLQWKLSYARNVRVLSPSQLARGDGDGGHERIVLLSMPAGDGRQFSLHAHIGGGGTVRDLAVTGDIDQMPDLVDELSDRIIAALAPATVPVRWLPVDHEPSRVRAPVTQLALEESPHAPVLSGAKLTTGH</sequence>
<dbReference type="InterPro" id="IPR036388">
    <property type="entry name" value="WH-like_DNA-bd_sf"/>
</dbReference>
<proteinExistence type="predicted"/>
<keyword evidence="3" id="KW-1133">Transmembrane helix</keyword>
<dbReference type="CDD" id="cd00383">
    <property type="entry name" value="trans_reg_C"/>
    <property type="match status" value="1"/>
</dbReference>
<keyword evidence="6" id="KW-1185">Reference proteome</keyword>
<evidence type="ECO:0000256" key="3">
    <source>
        <dbReference type="SAM" id="Phobius"/>
    </source>
</evidence>
<reference evidence="5" key="1">
    <citation type="submission" date="2022-09" db="EMBL/GenBank/DDBJ databases">
        <title>Tahibacter sp. nov., isolated from a fresh water.</title>
        <authorList>
            <person name="Baek J.H."/>
            <person name="Lee J.K."/>
            <person name="Kim J.M."/>
            <person name="Jeon C.O."/>
        </authorList>
    </citation>
    <scope>NUCLEOTIDE SEQUENCE</scope>
    <source>
        <strain evidence="5">W38</strain>
    </source>
</reference>
<dbReference type="Proteomes" id="UP001064632">
    <property type="component" value="Chromosome"/>
</dbReference>
<dbReference type="SUPFAM" id="SSF46894">
    <property type="entry name" value="C-terminal effector domain of the bipartite response regulators"/>
    <property type="match status" value="1"/>
</dbReference>
<dbReference type="SMART" id="SM00862">
    <property type="entry name" value="Trans_reg_C"/>
    <property type="match status" value="1"/>
</dbReference>
<dbReference type="RefSeq" id="WP_261694907.1">
    <property type="nucleotide sequence ID" value="NZ_CP104694.1"/>
</dbReference>
<dbReference type="Pfam" id="PF00486">
    <property type="entry name" value="Trans_reg_C"/>
    <property type="match status" value="1"/>
</dbReference>
<feature type="domain" description="OmpR/PhoB-type" evidence="4">
    <location>
        <begin position="13"/>
        <end position="109"/>
    </location>
</feature>
<keyword evidence="3" id="KW-0472">Membrane</keyword>
<dbReference type="EMBL" id="CP104694">
    <property type="protein sequence ID" value="UXI67938.1"/>
    <property type="molecule type" value="Genomic_DNA"/>
</dbReference>
<feature type="DNA-binding region" description="OmpR/PhoB-type" evidence="2">
    <location>
        <begin position="13"/>
        <end position="109"/>
    </location>
</feature>
<evidence type="ECO:0000256" key="1">
    <source>
        <dbReference type="ARBA" id="ARBA00023125"/>
    </source>
</evidence>
<organism evidence="5 6">
    <name type="scientific">Tahibacter amnicola</name>
    <dbReference type="NCBI Taxonomy" id="2976241"/>
    <lineage>
        <taxon>Bacteria</taxon>
        <taxon>Pseudomonadati</taxon>
        <taxon>Pseudomonadota</taxon>
        <taxon>Gammaproteobacteria</taxon>
        <taxon>Lysobacterales</taxon>
        <taxon>Rhodanobacteraceae</taxon>
        <taxon>Tahibacter</taxon>
    </lineage>
</organism>
<keyword evidence="3" id="KW-0812">Transmembrane</keyword>